<sequence>MEHLVMVIKLLAVLLLAVGCGSEANLSNSALEQSSKLSDNSSIKATSIGTLVRQNGTSVKYDQLQINGQLYKVSLSSSILSLEFIAKYPLGAQVPVKYKGNVRSQEVLLEVIQAQ</sequence>
<dbReference type="KEGG" id="psti:SOO65_16280"/>
<accession>A0AAX4HLP5</accession>
<proteinExistence type="predicted"/>
<dbReference type="Proteomes" id="UP001324634">
    <property type="component" value="Chromosome"/>
</dbReference>
<organism evidence="1 2">
    <name type="scientific">Peredibacter starrii</name>
    <dbReference type="NCBI Taxonomy" id="28202"/>
    <lineage>
        <taxon>Bacteria</taxon>
        <taxon>Pseudomonadati</taxon>
        <taxon>Bdellovibrionota</taxon>
        <taxon>Bacteriovoracia</taxon>
        <taxon>Bacteriovoracales</taxon>
        <taxon>Bacteriovoracaceae</taxon>
        <taxon>Peredibacter</taxon>
    </lineage>
</organism>
<keyword evidence="2" id="KW-1185">Reference proteome</keyword>
<evidence type="ECO:0000313" key="1">
    <source>
        <dbReference type="EMBL" id="WPU64252.1"/>
    </source>
</evidence>
<dbReference type="RefSeq" id="WP_321392696.1">
    <property type="nucleotide sequence ID" value="NZ_CP139487.1"/>
</dbReference>
<gene>
    <name evidence="1" type="ORF">SOO65_16280</name>
</gene>
<protein>
    <submittedName>
        <fullName evidence="1">Uncharacterized protein</fullName>
    </submittedName>
</protein>
<reference evidence="1 2" key="1">
    <citation type="submission" date="2023-11" db="EMBL/GenBank/DDBJ databases">
        <title>Peredibacter starrii A3.12.</title>
        <authorList>
            <person name="Mitchell R.J."/>
        </authorList>
    </citation>
    <scope>NUCLEOTIDE SEQUENCE [LARGE SCALE GENOMIC DNA]</scope>
    <source>
        <strain evidence="1 2">A3.12</strain>
    </source>
</reference>
<dbReference type="AlphaFoldDB" id="A0AAX4HLP5"/>
<evidence type="ECO:0000313" key="2">
    <source>
        <dbReference type="Proteomes" id="UP001324634"/>
    </source>
</evidence>
<name>A0AAX4HLP5_9BACT</name>
<dbReference type="EMBL" id="CP139487">
    <property type="protein sequence ID" value="WPU64252.1"/>
    <property type="molecule type" value="Genomic_DNA"/>
</dbReference>